<name>A0ACB8SE58_9AGAM</name>
<comment type="caution">
    <text evidence="1">The sequence shown here is derived from an EMBL/GenBank/DDBJ whole genome shotgun (WGS) entry which is preliminary data.</text>
</comment>
<reference evidence="1" key="1">
    <citation type="submission" date="2021-03" db="EMBL/GenBank/DDBJ databases">
        <authorList>
            <consortium name="DOE Joint Genome Institute"/>
            <person name="Ahrendt S."/>
            <person name="Looney B.P."/>
            <person name="Miyauchi S."/>
            <person name="Morin E."/>
            <person name="Drula E."/>
            <person name="Courty P.E."/>
            <person name="Chicoki N."/>
            <person name="Fauchery L."/>
            <person name="Kohler A."/>
            <person name="Kuo A."/>
            <person name="Labutti K."/>
            <person name="Pangilinan J."/>
            <person name="Lipzen A."/>
            <person name="Riley R."/>
            <person name="Andreopoulos W."/>
            <person name="He G."/>
            <person name="Johnson J."/>
            <person name="Barry K.W."/>
            <person name="Grigoriev I.V."/>
            <person name="Nagy L."/>
            <person name="Hibbett D."/>
            <person name="Henrissat B."/>
            <person name="Matheny P.B."/>
            <person name="Labbe J."/>
            <person name="Martin F."/>
        </authorList>
    </citation>
    <scope>NUCLEOTIDE SEQUENCE</scope>
    <source>
        <strain evidence="1">HHB10654</strain>
    </source>
</reference>
<dbReference type="EMBL" id="MU277356">
    <property type="protein sequence ID" value="KAI0054725.1"/>
    <property type="molecule type" value="Genomic_DNA"/>
</dbReference>
<sequence length="372" mass="42631">MANVRRRRPATDLLADDITDVEENAAFQTLLRHEVGWRDKQPFLESKGYMLRPRLRPGWVASWRSNGKRAVFCEDSHILPVRVLDATRMSDGMLVYFKRVDTGDLESTIALFLWAENLRDNPRNHSVPVLDIFPDPDNEHHSYMVMPFCNFMDKPAFTNVGEVVDFADQVLEGLLFMHEQGVAHRDCSRKNLMMDAGAMYPHGVHPLLPSFLPDGTTVNRHIIPRLKAGVKYHFVDYGISSFIAHGQPNLVVGLDGRDREVPELSDTDPFDPFKVDIFTIGNVLRREFRDKISNVEFFAPLIESMVHIDPARRPTAQAALQHWQTIRRGVSALHRLWRLKPRKEDGIVAAVLDLMALFISGVELTKWMVDWK</sequence>
<dbReference type="Proteomes" id="UP000814140">
    <property type="component" value="Unassembled WGS sequence"/>
</dbReference>
<reference evidence="1" key="2">
    <citation type="journal article" date="2022" name="New Phytol.">
        <title>Evolutionary transition to the ectomycorrhizal habit in the genomes of a hyperdiverse lineage of mushroom-forming fungi.</title>
        <authorList>
            <person name="Looney B."/>
            <person name="Miyauchi S."/>
            <person name="Morin E."/>
            <person name="Drula E."/>
            <person name="Courty P.E."/>
            <person name="Kohler A."/>
            <person name="Kuo A."/>
            <person name="LaButti K."/>
            <person name="Pangilinan J."/>
            <person name="Lipzen A."/>
            <person name="Riley R."/>
            <person name="Andreopoulos W."/>
            <person name="He G."/>
            <person name="Johnson J."/>
            <person name="Nolan M."/>
            <person name="Tritt A."/>
            <person name="Barry K.W."/>
            <person name="Grigoriev I.V."/>
            <person name="Nagy L.G."/>
            <person name="Hibbett D."/>
            <person name="Henrissat B."/>
            <person name="Matheny P.B."/>
            <person name="Labbe J."/>
            <person name="Martin F.M."/>
        </authorList>
    </citation>
    <scope>NUCLEOTIDE SEQUENCE</scope>
    <source>
        <strain evidence="1">HHB10654</strain>
    </source>
</reference>
<protein>
    <submittedName>
        <fullName evidence="1">Uncharacterized protein</fullName>
    </submittedName>
</protein>
<proteinExistence type="predicted"/>
<gene>
    <name evidence="1" type="ORF">BV25DRAFT_1816642</name>
</gene>
<accession>A0ACB8SE58</accession>
<evidence type="ECO:0000313" key="2">
    <source>
        <dbReference type="Proteomes" id="UP000814140"/>
    </source>
</evidence>
<keyword evidence="2" id="KW-1185">Reference proteome</keyword>
<evidence type="ECO:0000313" key="1">
    <source>
        <dbReference type="EMBL" id="KAI0054725.1"/>
    </source>
</evidence>
<organism evidence="1 2">
    <name type="scientific">Artomyces pyxidatus</name>
    <dbReference type="NCBI Taxonomy" id="48021"/>
    <lineage>
        <taxon>Eukaryota</taxon>
        <taxon>Fungi</taxon>
        <taxon>Dikarya</taxon>
        <taxon>Basidiomycota</taxon>
        <taxon>Agaricomycotina</taxon>
        <taxon>Agaricomycetes</taxon>
        <taxon>Russulales</taxon>
        <taxon>Auriscalpiaceae</taxon>
        <taxon>Artomyces</taxon>
    </lineage>
</organism>